<reference evidence="4 5" key="1">
    <citation type="submission" date="2024-04" db="EMBL/GenBank/DDBJ databases">
        <title>Phyllosticta paracitricarpa is synonymous to the EU quarantine fungus P. citricarpa based on phylogenomic analyses.</title>
        <authorList>
            <consortium name="Lawrence Berkeley National Laboratory"/>
            <person name="Van ingen-buijs V.A."/>
            <person name="Van westerhoven A.C."/>
            <person name="Haridas S."/>
            <person name="Skiadas P."/>
            <person name="Martin F."/>
            <person name="Groenewald J.Z."/>
            <person name="Crous P.W."/>
            <person name="Seidl M.F."/>
        </authorList>
    </citation>
    <scope>NUCLEOTIDE SEQUENCE [LARGE SCALE GENOMIC DNA]</scope>
    <source>
        <strain evidence="4 5">CBS 141358</strain>
    </source>
</reference>
<feature type="compositionally biased region" description="Polar residues" evidence="2">
    <location>
        <begin position="19"/>
        <end position="28"/>
    </location>
</feature>
<dbReference type="Proteomes" id="UP001367316">
    <property type="component" value="Unassembled WGS sequence"/>
</dbReference>
<keyword evidence="5" id="KW-1185">Reference proteome</keyword>
<dbReference type="Pfam" id="PF26639">
    <property type="entry name" value="Het-6_barrel"/>
    <property type="match status" value="1"/>
</dbReference>
<feature type="region of interest" description="Disordered" evidence="2">
    <location>
        <begin position="1"/>
        <end position="47"/>
    </location>
</feature>
<feature type="coiled-coil region" evidence="1">
    <location>
        <begin position="212"/>
        <end position="239"/>
    </location>
</feature>
<evidence type="ECO:0000313" key="5">
    <source>
        <dbReference type="Proteomes" id="UP001367316"/>
    </source>
</evidence>
<evidence type="ECO:0000259" key="3">
    <source>
        <dbReference type="Pfam" id="PF06985"/>
    </source>
</evidence>
<organism evidence="4 5">
    <name type="scientific">Phyllosticta paracitricarpa</name>
    <dbReference type="NCBI Taxonomy" id="2016321"/>
    <lineage>
        <taxon>Eukaryota</taxon>
        <taxon>Fungi</taxon>
        <taxon>Dikarya</taxon>
        <taxon>Ascomycota</taxon>
        <taxon>Pezizomycotina</taxon>
        <taxon>Dothideomycetes</taxon>
        <taxon>Dothideomycetes incertae sedis</taxon>
        <taxon>Botryosphaeriales</taxon>
        <taxon>Phyllostictaceae</taxon>
        <taxon>Phyllosticta</taxon>
    </lineage>
</organism>
<sequence>MLQTMPQSPLLPGQPEVMAQQNPHQQTLPPEELISFSQPSAVPTQQDPQYQYSPLEGRSFRIAKLLPGERHDKPQCDILHASMDDNPEYEAVSYVWGHGGRRHLVLCASSNAILKVTANCIRCLKELRYPDKARYLWIDAICIDQDSPNERNHQVKLMGSIYEYASRVLIYPTSYLGCSVRSTAALFRLLNQARSKRNEKQLAIPPLFQPCYENLAYKADDVESKINRLRREKEENRKRDPFGFFGTFSERNEKRMREDAKNDHEENLKGLLRQFTRASEWFDRTWVIQEAVLAKAAVMMVGNAELPFDEVLDLLENAAARGEGSQLKLHQSLRLPGDKSMLRLVYDARITKASKPEDKIFVFIGIASDGKDFHDAIDYSKPVEVVYTEFSHRFIDKSQNLDLLSVASLCTRLSRLPRWAVQWDKLADGSYSVLDPMGSRKPHSACGGFTATKKQDLPYTSARFVRGIVFDSVKKQSFCKDPSFSWAKAKTQSLSESSSLHPTGASPVYSNIEAALLNTLTCGTMKTEIADAKRGSGSLTEWALKHGGDPRSPYTSTRFPGSLLYTWDHNSQFRVLTQTHRGFIGLTPAHKGHLGSTAEGDLICIFSGGAVPYVVRKVPGEEGKYWFLGEAYVEGIMNGEAMEGRKENDLQDFCLV</sequence>
<feature type="domain" description="Heterokaryon incompatibility" evidence="3">
    <location>
        <begin position="89"/>
        <end position="290"/>
    </location>
</feature>
<proteinExistence type="predicted"/>
<dbReference type="Pfam" id="PF06985">
    <property type="entry name" value="HET"/>
    <property type="match status" value="1"/>
</dbReference>
<dbReference type="EMBL" id="JBBPBF010000051">
    <property type="protein sequence ID" value="KAK7606323.1"/>
    <property type="molecule type" value="Genomic_DNA"/>
</dbReference>
<evidence type="ECO:0000256" key="1">
    <source>
        <dbReference type="SAM" id="Coils"/>
    </source>
</evidence>
<comment type="caution">
    <text evidence="4">The sequence shown here is derived from an EMBL/GenBank/DDBJ whole genome shotgun (WGS) entry which is preliminary data.</text>
</comment>
<feature type="compositionally biased region" description="Polar residues" evidence="2">
    <location>
        <begin position="35"/>
        <end position="47"/>
    </location>
</feature>
<dbReference type="InterPro" id="IPR010730">
    <property type="entry name" value="HET"/>
</dbReference>
<name>A0ABR1MTR1_9PEZI</name>
<keyword evidence="1" id="KW-0175">Coiled coil</keyword>
<gene>
    <name evidence="4" type="ORF">JOL62DRAFT_361880</name>
</gene>
<evidence type="ECO:0000256" key="2">
    <source>
        <dbReference type="SAM" id="MobiDB-lite"/>
    </source>
</evidence>
<accession>A0ABR1MTR1</accession>
<dbReference type="InterPro" id="IPR052895">
    <property type="entry name" value="HetReg/Transcr_Mod"/>
</dbReference>
<evidence type="ECO:0000313" key="4">
    <source>
        <dbReference type="EMBL" id="KAK7606323.1"/>
    </source>
</evidence>
<dbReference type="PANTHER" id="PTHR24148">
    <property type="entry name" value="ANKYRIN REPEAT DOMAIN-CONTAINING PROTEIN 39 HOMOLOG-RELATED"/>
    <property type="match status" value="1"/>
</dbReference>
<protein>
    <submittedName>
        <fullName evidence="4">Heterokaryon incompatibility protein-domain-containing protein</fullName>
    </submittedName>
</protein>
<dbReference type="PANTHER" id="PTHR24148:SF64">
    <property type="entry name" value="HETEROKARYON INCOMPATIBILITY DOMAIN-CONTAINING PROTEIN"/>
    <property type="match status" value="1"/>
</dbReference>